<evidence type="ECO:0000313" key="2">
    <source>
        <dbReference type="EMBL" id="RMA81386.1"/>
    </source>
</evidence>
<gene>
    <name evidence="2" type="ORF">DFR27_1206</name>
</gene>
<dbReference type="InterPro" id="IPR021457">
    <property type="entry name" value="DUF3108"/>
</dbReference>
<comment type="caution">
    <text evidence="2">The sequence shown here is derived from an EMBL/GenBank/DDBJ whole genome shotgun (WGS) entry which is preliminary data.</text>
</comment>
<feature type="signal peptide" evidence="1">
    <location>
        <begin position="1"/>
        <end position="28"/>
    </location>
</feature>
<dbReference type="EMBL" id="REFJ01000002">
    <property type="protein sequence ID" value="RMA81386.1"/>
    <property type="molecule type" value="Genomic_DNA"/>
</dbReference>
<keyword evidence="3" id="KW-1185">Reference proteome</keyword>
<keyword evidence="1" id="KW-0732">Signal</keyword>
<proteinExistence type="predicted"/>
<sequence>MENLRTGITKLARPTLLLALLWNVPISAAESRQPYEATYQGRYSGLEITATRSFSCEHQDTDTKLNNCSLSTVLEAALGTIAEESLFRVEDRNIEAQSYRYDQRFFLSRRSRSIDFNTPGAVIYEDRHGAKTIPIEQPYLDNLSYQYALSLAAINGDDTVEIPIIRRGKTDLLRFVREGSSEQQINGETISTVRFIQRREDKDKTIEVWLAPALAGVMTSIRYTEDDSSYSLNISSLKFL</sequence>
<evidence type="ECO:0000256" key="1">
    <source>
        <dbReference type="SAM" id="SignalP"/>
    </source>
</evidence>
<evidence type="ECO:0000313" key="3">
    <source>
        <dbReference type="Proteomes" id="UP000267187"/>
    </source>
</evidence>
<organism evidence="2 3">
    <name type="scientific">Umboniibacter marinipuniceus</name>
    <dbReference type="NCBI Taxonomy" id="569599"/>
    <lineage>
        <taxon>Bacteria</taxon>
        <taxon>Pseudomonadati</taxon>
        <taxon>Pseudomonadota</taxon>
        <taxon>Gammaproteobacteria</taxon>
        <taxon>Cellvibrionales</taxon>
        <taxon>Cellvibrionaceae</taxon>
        <taxon>Umboniibacter</taxon>
    </lineage>
</organism>
<accession>A0A3M0A9T8</accession>
<feature type="chain" id="PRO_5018130901" evidence="1">
    <location>
        <begin position="29"/>
        <end position="240"/>
    </location>
</feature>
<protein>
    <submittedName>
        <fullName evidence="2">Uncharacterized protein DUF3108</fullName>
    </submittedName>
</protein>
<dbReference type="OrthoDB" id="6007799at2"/>
<dbReference type="Pfam" id="PF11306">
    <property type="entry name" value="DUF3108"/>
    <property type="match status" value="1"/>
</dbReference>
<dbReference type="RefSeq" id="WP_121876529.1">
    <property type="nucleotide sequence ID" value="NZ_REFJ01000002.1"/>
</dbReference>
<name>A0A3M0A9T8_9GAMM</name>
<reference evidence="2 3" key="1">
    <citation type="submission" date="2018-10" db="EMBL/GenBank/DDBJ databases">
        <title>Genomic Encyclopedia of Type Strains, Phase IV (KMG-IV): sequencing the most valuable type-strain genomes for metagenomic binning, comparative biology and taxonomic classification.</title>
        <authorList>
            <person name="Goeker M."/>
        </authorList>
    </citation>
    <scope>NUCLEOTIDE SEQUENCE [LARGE SCALE GENOMIC DNA]</scope>
    <source>
        <strain evidence="2 3">DSM 25080</strain>
    </source>
</reference>
<dbReference type="AlphaFoldDB" id="A0A3M0A9T8"/>
<dbReference type="Proteomes" id="UP000267187">
    <property type="component" value="Unassembled WGS sequence"/>
</dbReference>